<dbReference type="AlphaFoldDB" id="A0A6C0I0X3"/>
<dbReference type="Gene3D" id="3.40.50.720">
    <property type="entry name" value="NAD(P)-binding Rossmann-like Domain"/>
    <property type="match status" value="1"/>
</dbReference>
<proteinExistence type="inferred from homology"/>
<keyword evidence="2" id="KW-0560">Oxidoreductase</keyword>
<evidence type="ECO:0000256" key="1">
    <source>
        <dbReference type="ARBA" id="ARBA00006484"/>
    </source>
</evidence>
<accession>A0A6C0I0X3</accession>
<dbReference type="PRINTS" id="PR00081">
    <property type="entry name" value="GDHRDH"/>
</dbReference>
<sequence length="225" mass="25448">MKTILIFGAKGSIGTYLFNKFKLEFSVIGTTRNKTIIEDDIIYVDSLNIDNLLTIKNVDAIVWASGDNCSDNIIDFNIHKFETIIDANIKFILNTIHILLTNNKINKNAKLVIISSIWEELTRENKLSYTISKSALSGLVKNISYDLSKDNILINNILPGIIDNEMSRKALTVYQFNTVANTMQFNRLITLDDIFNTVYFLLINNTGITGQSIKVDLGFTNIKRI</sequence>
<dbReference type="InterPro" id="IPR002347">
    <property type="entry name" value="SDR_fam"/>
</dbReference>
<protein>
    <recommendedName>
        <fullName evidence="4">NAD-dependent epimerase/dehydratase domain-containing protein</fullName>
    </recommendedName>
</protein>
<dbReference type="PROSITE" id="PS00061">
    <property type="entry name" value="ADH_SHORT"/>
    <property type="match status" value="1"/>
</dbReference>
<dbReference type="CDD" id="cd05233">
    <property type="entry name" value="SDR_c"/>
    <property type="match status" value="1"/>
</dbReference>
<dbReference type="PANTHER" id="PTHR43639:SF1">
    <property type="entry name" value="SHORT-CHAIN DEHYDROGENASE_REDUCTASE FAMILY PROTEIN"/>
    <property type="match status" value="1"/>
</dbReference>
<reference evidence="3" key="1">
    <citation type="journal article" date="2020" name="Nature">
        <title>Giant virus diversity and host interactions through global metagenomics.</title>
        <authorList>
            <person name="Schulz F."/>
            <person name="Roux S."/>
            <person name="Paez-Espino D."/>
            <person name="Jungbluth S."/>
            <person name="Walsh D.A."/>
            <person name="Denef V.J."/>
            <person name="McMahon K.D."/>
            <person name="Konstantinidis K.T."/>
            <person name="Eloe-Fadrosh E.A."/>
            <person name="Kyrpides N.C."/>
            <person name="Woyke T."/>
        </authorList>
    </citation>
    <scope>NUCLEOTIDE SEQUENCE</scope>
    <source>
        <strain evidence="3">GVMAG-M-3300023184-184</strain>
    </source>
</reference>
<dbReference type="InterPro" id="IPR020904">
    <property type="entry name" value="Sc_DH/Rdtase_CS"/>
</dbReference>
<evidence type="ECO:0000313" key="3">
    <source>
        <dbReference type="EMBL" id="QHT86037.1"/>
    </source>
</evidence>
<evidence type="ECO:0008006" key="4">
    <source>
        <dbReference type="Google" id="ProtNLM"/>
    </source>
</evidence>
<evidence type="ECO:0000256" key="2">
    <source>
        <dbReference type="ARBA" id="ARBA00023002"/>
    </source>
</evidence>
<dbReference type="Pfam" id="PF13561">
    <property type="entry name" value="adh_short_C2"/>
    <property type="match status" value="1"/>
</dbReference>
<dbReference type="EMBL" id="MN740057">
    <property type="protein sequence ID" value="QHT86037.1"/>
    <property type="molecule type" value="Genomic_DNA"/>
</dbReference>
<dbReference type="InterPro" id="IPR036291">
    <property type="entry name" value="NAD(P)-bd_dom_sf"/>
</dbReference>
<organism evidence="3">
    <name type="scientific">viral metagenome</name>
    <dbReference type="NCBI Taxonomy" id="1070528"/>
    <lineage>
        <taxon>unclassified sequences</taxon>
        <taxon>metagenomes</taxon>
        <taxon>organismal metagenomes</taxon>
    </lineage>
</organism>
<dbReference type="SUPFAM" id="SSF51735">
    <property type="entry name" value="NAD(P)-binding Rossmann-fold domains"/>
    <property type="match status" value="1"/>
</dbReference>
<comment type="similarity">
    <text evidence="1">Belongs to the short-chain dehydrogenases/reductases (SDR) family.</text>
</comment>
<dbReference type="GO" id="GO:0016491">
    <property type="term" value="F:oxidoreductase activity"/>
    <property type="evidence" value="ECO:0007669"/>
    <property type="project" value="UniProtKB-KW"/>
</dbReference>
<name>A0A6C0I0X3_9ZZZZ</name>
<dbReference type="PANTHER" id="PTHR43639">
    <property type="entry name" value="OXIDOREDUCTASE, SHORT-CHAIN DEHYDROGENASE/REDUCTASE FAMILY (AFU_ORTHOLOGUE AFUA_5G02870)"/>
    <property type="match status" value="1"/>
</dbReference>